<dbReference type="Pfam" id="PF11706">
    <property type="entry name" value="zf-CGNR"/>
    <property type="match status" value="1"/>
</dbReference>
<dbReference type="AlphaFoldDB" id="A0A401YJA0"/>
<dbReference type="PANTHER" id="PTHR35525">
    <property type="entry name" value="BLL6575 PROTEIN"/>
    <property type="match status" value="1"/>
</dbReference>
<organism evidence="2 3">
    <name type="scientific">Embleya hyalina</name>
    <dbReference type="NCBI Taxonomy" id="516124"/>
    <lineage>
        <taxon>Bacteria</taxon>
        <taxon>Bacillati</taxon>
        <taxon>Actinomycetota</taxon>
        <taxon>Actinomycetes</taxon>
        <taxon>Kitasatosporales</taxon>
        <taxon>Streptomycetaceae</taxon>
        <taxon>Embleya</taxon>
    </lineage>
</organism>
<gene>
    <name evidence="2" type="ORF">EHYA_02326</name>
</gene>
<keyword evidence="3" id="KW-1185">Reference proteome</keyword>
<evidence type="ECO:0000313" key="3">
    <source>
        <dbReference type="Proteomes" id="UP000286931"/>
    </source>
</evidence>
<dbReference type="SUPFAM" id="SSF160904">
    <property type="entry name" value="Jann2411-like"/>
    <property type="match status" value="1"/>
</dbReference>
<dbReference type="Gene3D" id="1.10.3300.10">
    <property type="entry name" value="Jann2411-like domain"/>
    <property type="match status" value="1"/>
</dbReference>
<dbReference type="Proteomes" id="UP000286931">
    <property type="component" value="Unassembled WGS sequence"/>
</dbReference>
<proteinExistence type="predicted"/>
<reference evidence="2 3" key="1">
    <citation type="submission" date="2018-12" db="EMBL/GenBank/DDBJ databases">
        <title>Draft genome sequence of Embleya hyalina NBRC 13850T.</title>
        <authorList>
            <person name="Komaki H."/>
            <person name="Hosoyama A."/>
            <person name="Kimura A."/>
            <person name="Ichikawa N."/>
            <person name="Tamura T."/>
        </authorList>
    </citation>
    <scope>NUCLEOTIDE SEQUENCE [LARGE SCALE GENOMIC DNA]</scope>
    <source>
        <strain evidence="2 3">NBRC 13850</strain>
    </source>
</reference>
<dbReference type="EMBL" id="BIFH01000016">
    <property type="protein sequence ID" value="GCD94657.1"/>
    <property type="molecule type" value="Genomic_DNA"/>
</dbReference>
<dbReference type="InterPro" id="IPR023286">
    <property type="entry name" value="ABATE_dom_sf"/>
</dbReference>
<protein>
    <recommendedName>
        <fullName evidence="1">Zinc finger CGNR domain-containing protein</fullName>
    </recommendedName>
</protein>
<evidence type="ECO:0000259" key="1">
    <source>
        <dbReference type="Pfam" id="PF11706"/>
    </source>
</evidence>
<dbReference type="InterPro" id="IPR010852">
    <property type="entry name" value="ABATE"/>
</dbReference>
<evidence type="ECO:0000313" key="2">
    <source>
        <dbReference type="EMBL" id="GCD94657.1"/>
    </source>
</evidence>
<dbReference type="PANTHER" id="PTHR35525:SF3">
    <property type="entry name" value="BLL6575 PROTEIN"/>
    <property type="match status" value="1"/>
</dbReference>
<comment type="caution">
    <text evidence="2">The sequence shown here is derived from an EMBL/GenBank/DDBJ whole genome shotgun (WGS) entry which is preliminary data.</text>
</comment>
<feature type="domain" description="Zinc finger CGNR" evidence="1">
    <location>
        <begin position="180"/>
        <end position="220"/>
    </location>
</feature>
<name>A0A401YJA0_9ACTN</name>
<sequence length="226" mass="23919">MRLMKETAPAAPADPAADPVADLAADLAAARPVRSGPPLAPGADRYLALDLANSDLAFPGSRDVDLLGTPESAREWLVTRELAPAETVLYDVCAGRLRALRDAVRALLSARVEDAVAPADAVRAVNDALTSAPSAALLHWDDVHGPYRAQAHPIDQIVNHAIAVLAADAADLLTAPDAARLTPCGATPCRRFLVRTHASRQWCSTRCGDRVRAARAYARRTRGTAD</sequence>
<accession>A0A401YJA0</accession>
<dbReference type="InterPro" id="IPR021005">
    <property type="entry name" value="Znf_CGNR"/>
</dbReference>
<dbReference type="Pfam" id="PF07336">
    <property type="entry name" value="ABATE"/>
    <property type="match status" value="1"/>
</dbReference>